<accession>A9U431</accession>
<feature type="non-terminal residue" evidence="2">
    <location>
        <position position="1"/>
    </location>
</feature>
<proteinExistence type="predicted"/>
<reference evidence="2" key="1">
    <citation type="journal article" date="2008" name="Science">
        <title>The Physcomitrella genome reveals evolutionary insights into the conquest of land by plants.</title>
        <authorList>
            <person name="Rensing S."/>
            <person name="Lang D."/>
            <person name="Zimmer A."/>
            <person name="Terry A."/>
            <person name="Salamov A."/>
            <person name="Shapiro H."/>
            <person name="Nishiyama T."/>
            <person name="Perroud P.-F."/>
            <person name="Lindquist E."/>
            <person name="Kamisugi Y."/>
            <person name="Tanahashi T."/>
            <person name="Sakakibara K."/>
            <person name="Fujita T."/>
            <person name="Oishi K."/>
            <person name="Shin-I T."/>
            <person name="Kuroki Y."/>
            <person name="Toyoda A."/>
            <person name="Suzuki Y."/>
            <person name="Hashimoto A."/>
            <person name="Yamaguchi K."/>
            <person name="Sugano A."/>
            <person name="Kohara Y."/>
            <person name="Fujiyama A."/>
            <person name="Anterola A."/>
            <person name="Aoki S."/>
            <person name="Ashton N."/>
            <person name="Barbazuk W.B."/>
            <person name="Barker E."/>
            <person name="Bennetzen J."/>
            <person name="Bezanilla M."/>
            <person name="Blankenship R."/>
            <person name="Cho S.H."/>
            <person name="Dutcher S."/>
            <person name="Estelle M."/>
            <person name="Fawcett J.A."/>
            <person name="Gundlach H."/>
            <person name="Hanada K."/>
            <person name="Heyl A."/>
            <person name="Hicks K.A."/>
            <person name="Hugh J."/>
            <person name="Lohr M."/>
            <person name="Mayer K."/>
            <person name="Melkozernov A."/>
            <person name="Murata T."/>
            <person name="Nelson D."/>
            <person name="Pils B."/>
            <person name="Prigge M."/>
            <person name="Reiss B."/>
            <person name="Renner T."/>
            <person name="Rombauts S."/>
            <person name="Rushton P."/>
            <person name="Sanderfoot A."/>
            <person name="Schween G."/>
            <person name="Shiu S.-H."/>
            <person name="Stueber K."/>
            <person name="Theodoulou F.L."/>
            <person name="Tu H."/>
            <person name="Van de Peer Y."/>
            <person name="Verrier P.J."/>
            <person name="Waters E."/>
            <person name="Wood A."/>
            <person name="Yang L."/>
            <person name="Cove D."/>
            <person name="Cuming A."/>
            <person name="Hasebe M."/>
            <person name="Lucas S."/>
            <person name="Mishler D.B."/>
            <person name="Reski R."/>
            <person name="Grigoriev I."/>
            <person name="Quatrano R.S."/>
            <person name="Boore J.L."/>
        </authorList>
    </citation>
    <scope>NUCLEOTIDE SEQUENCE [LARGE SCALE GENOMIC DNA]</scope>
</reference>
<protein>
    <submittedName>
        <fullName evidence="2">Predicted protein</fullName>
    </submittedName>
</protein>
<evidence type="ECO:0000256" key="1">
    <source>
        <dbReference type="SAM" id="MobiDB-lite"/>
    </source>
</evidence>
<feature type="region of interest" description="Disordered" evidence="1">
    <location>
        <begin position="333"/>
        <end position="355"/>
    </location>
</feature>
<dbReference type="AlphaFoldDB" id="A9U431"/>
<gene>
    <name evidence="2" type="ORF">PHYPADRAFT_101679</name>
</gene>
<feature type="region of interest" description="Disordered" evidence="1">
    <location>
        <begin position="415"/>
        <end position="437"/>
    </location>
</feature>
<evidence type="ECO:0000313" key="2">
    <source>
        <dbReference type="EMBL" id="EDQ49568.1"/>
    </source>
</evidence>
<dbReference type="EMBL" id="DS545368">
    <property type="protein sequence ID" value="EDQ49568.1"/>
    <property type="molecule type" value="Genomic_DNA"/>
</dbReference>
<organism>
    <name type="scientific">Physcomitrium patens</name>
    <name type="common">Spreading-leaved earth moss</name>
    <name type="synonym">Physcomitrella patens</name>
    <dbReference type="NCBI Taxonomy" id="3218"/>
    <lineage>
        <taxon>Eukaryota</taxon>
        <taxon>Viridiplantae</taxon>
        <taxon>Streptophyta</taxon>
        <taxon>Embryophyta</taxon>
        <taxon>Bryophyta</taxon>
        <taxon>Bryophytina</taxon>
        <taxon>Bryopsida</taxon>
        <taxon>Funariidae</taxon>
        <taxon>Funariales</taxon>
        <taxon>Funariaceae</taxon>
        <taxon>Physcomitrium</taxon>
    </lineage>
</organism>
<sequence length="437" mass="49680">NVASNSVDAIQLLWLGDTVDRNTSTDVRAPKRETSIAEVFKINQCGRVQHKLGQYSTGKPMRQLPACSPYSLRASARTLCPSEAWYIFPAQLLLRLLMLRPKLKDTETQSQRSRITTSSVRLRLVKHTTSHGMQFRGGKYQLALTQESKQTLNEHNLATQAEYPGSSQPQGSQLAMSLQSSTARIVVAVVFVNMDWIQRIGNNKSMQLTYWTLRTLFLKKKQMVRMHLPEEISKLCRTFPSNCWAAQVRSGQDTKPSHSLSVQHRNRAAAAAEPSSSFVLFFYTLPHPLIVSDRKMAVACDWLQQILSEDSLFCMALQRFPVKPALVPCDHEPLNEEEKKRKKQSPSCDDNGKERGGDHHKFLSFTLTAILVSRSLKRLHTRDSFPQAPYPFVEAYPMYSLKLLQPRGYSLISRKGEEKNREEENNKGEHTCWDTGV</sequence>
<name>A9U431_PHYPA</name>